<proteinExistence type="predicted"/>
<dbReference type="KEGG" id="fvr:FVEG_06730"/>
<dbReference type="GeneID" id="30064597"/>
<dbReference type="EMBL" id="DS022249">
    <property type="protein sequence ID" value="EWG46163.1"/>
    <property type="molecule type" value="Genomic_DNA"/>
</dbReference>
<dbReference type="HOGENOM" id="CLU_1294506_0_0_1"/>
<dbReference type="EMBL" id="CM000584">
    <property type="protein sequence ID" value="EWG46163.1"/>
    <property type="molecule type" value="Genomic_DNA"/>
</dbReference>
<organism evidence="1 2">
    <name type="scientific">Gibberella moniliformis (strain M3125 / FGSC 7600)</name>
    <name type="common">Maize ear and stalk rot fungus</name>
    <name type="synonym">Fusarium verticillioides</name>
    <dbReference type="NCBI Taxonomy" id="334819"/>
    <lineage>
        <taxon>Eukaryota</taxon>
        <taxon>Fungi</taxon>
        <taxon>Dikarya</taxon>
        <taxon>Ascomycota</taxon>
        <taxon>Pezizomycotina</taxon>
        <taxon>Sordariomycetes</taxon>
        <taxon>Hypocreomycetidae</taxon>
        <taxon>Hypocreales</taxon>
        <taxon>Nectriaceae</taxon>
        <taxon>Fusarium</taxon>
        <taxon>Fusarium fujikuroi species complex</taxon>
    </lineage>
</organism>
<dbReference type="RefSeq" id="XP_018752354.1">
    <property type="nucleotide sequence ID" value="XM_018895139.1"/>
</dbReference>
<name>W7M3J5_GIBM7</name>
<dbReference type="VEuPathDB" id="FungiDB:FVEG_06730"/>
<evidence type="ECO:0000313" key="2">
    <source>
        <dbReference type="Proteomes" id="UP000009096"/>
    </source>
</evidence>
<gene>
    <name evidence="1" type="ORF">FVEG_06730</name>
</gene>
<evidence type="ECO:0000313" key="1">
    <source>
        <dbReference type="EMBL" id="EWG46163.1"/>
    </source>
</evidence>
<dbReference type="Proteomes" id="UP000009096">
    <property type="component" value="Chromosome 7"/>
</dbReference>
<protein>
    <submittedName>
        <fullName evidence="1">Uncharacterized protein</fullName>
    </submittedName>
</protein>
<keyword evidence="2" id="KW-1185">Reference proteome</keyword>
<reference evidence="1 2" key="1">
    <citation type="journal article" date="2010" name="Nature">
        <title>Comparative genomics reveals mobile pathogenicity chromosomes in Fusarium.</title>
        <authorList>
            <person name="Ma L.J."/>
            <person name="van der Does H.C."/>
            <person name="Borkovich K.A."/>
            <person name="Coleman J.J."/>
            <person name="Daboussi M.J."/>
            <person name="Di Pietro A."/>
            <person name="Dufresne M."/>
            <person name="Freitag M."/>
            <person name="Grabherr M."/>
            <person name="Henrissat B."/>
            <person name="Houterman P.M."/>
            <person name="Kang S."/>
            <person name="Shim W.B."/>
            <person name="Woloshuk C."/>
            <person name="Xie X."/>
            <person name="Xu J.R."/>
            <person name="Antoniw J."/>
            <person name="Baker S.E."/>
            <person name="Bluhm B.H."/>
            <person name="Breakspear A."/>
            <person name="Brown D.W."/>
            <person name="Butchko R.A."/>
            <person name="Chapman S."/>
            <person name="Coulson R."/>
            <person name="Coutinho P.M."/>
            <person name="Danchin E.G."/>
            <person name="Diener A."/>
            <person name="Gale L.R."/>
            <person name="Gardiner D.M."/>
            <person name="Goff S."/>
            <person name="Hammond-Kosack K.E."/>
            <person name="Hilburn K."/>
            <person name="Hua-Van A."/>
            <person name="Jonkers W."/>
            <person name="Kazan K."/>
            <person name="Kodira C.D."/>
            <person name="Koehrsen M."/>
            <person name="Kumar L."/>
            <person name="Lee Y.H."/>
            <person name="Li L."/>
            <person name="Manners J.M."/>
            <person name="Miranda-Saavedra D."/>
            <person name="Mukherjee M."/>
            <person name="Park G."/>
            <person name="Park J."/>
            <person name="Park S.Y."/>
            <person name="Proctor R.H."/>
            <person name="Regev A."/>
            <person name="Ruiz-Roldan M.C."/>
            <person name="Sain D."/>
            <person name="Sakthikumar S."/>
            <person name="Sykes S."/>
            <person name="Schwartz D.C."/>
            <person name="Turgeon B.G."/>
            <person name="Wapinski I."/>
            <person name="Yoder O."/>
            <person name="Young S."/>
            <person name="Zeng Q."/>
            <person name="Zhou S."/>
            <person name="Galagan J."/>
            <person name="Cuomo C.A."/>
            <person name="Kistler H.C."/>
            <person name="Rep M."/>
        </authorList>
    </citation>
    <scope>NUCLEOTIDE SEQUENCE [LARGE SCALE GENOMIC DNA]</scope>
    <source>
        <strain evidence="2">M3125 / FGSC 7600</strain>
    </source>
</reference>
<accession>W7M3J5</accession>
<dbReference type="AlphaFoldDB" id="W7M3J5"/>
<sequence length="213" mass="25224">MPLGLHMMTWDFLNWKYAHEDIRIPWQAGKYVHSQNRAIRVLCMWNVQVPSERTNRPAYIYRAMNPQQQMRSQKVQVVARNKPRHRLRHLILLYNISTEALSSAYSIQQQQQDQHPSIFILYTIAQYISARSRTQTMCRENYFQMNCETCDKELATDMTLDRCEAGYFFQNYELCPNGVQSLLEIIEVKCLTCKEEEDMMDTDELADILSTHI</sequence>